<comment type="caution">
    <text evidence="2">The sequence shown here is derived from an EMBL/GenBank/DDBJ whole genome shotgun (WGS) entry which is preliminary data.</text>
</comment>
<feature type="region of interest" description="Disordered" evidence="1">
    <location>
        <begin position="93"/>
        <end position="117"/>
    </location>
</feature>
<organism evidence="2 3">
    <name type="scientific">Cronartium quercuum f. sp. fusiforme G11</name>
    <dbReference type="NCBI Taxonomy" id="708437"/>
    <lineage>
        <taxon>Eukaryota</taxon>
        <taxon>Fungi</taxon>
        <taxon>Dikarya</taxon>
        <taxon>Basidiomycota</taxon>
        <taxon>Pucciniomycotina</taxon>
        <taxon>Pucciniomycetes</taxon>
        <taxon>Pucciniales</taxon>
        <taxon>Coleosporiaceae</taxon>
        <taxon>Cronartium</taxon>
    </lineage>
</organism>
<protein>
    <submittedName>
        <fullName evidence="2">Uncharacterized protein</fullName>
    </submittedName>
</protein>
<dbReference type="EMBL" id="MU167238">
    <property type="protein sequence ID" value="KAG0148310.1"/>
    <property type="molecule type" value="Genomic_DNA"/>
</dbReference>
<proteinExistence type="predicted"/>
<evidence type="ECO:0000313" key="3">
    <source>
        <dbReference type="Proteomes" id="UP000886653"/>
    </source>
</evidence>
<gene>
    <name evidence="2" type="ORF">CROQUDRAFT_90435</name>
</gene>
<name>A0A9P6NRN0_9BASI</name>
<accession>A0A9P6NRN0</accession>
<dbReference type="AlphaFoldDB" id="A0A9P6NRN0"/>
<dbReference type="Proteomes" id="UP000886653">
    <property type="component" value="Unassembled WGS sequence"/>
</dbReference>
<evidence type="ECO:0000313" key="2">
    <source>
        <dbReference type="EMBL" id="KAG0148310.1"/>
    </source>
</evidence>
<keyword evidence="3" id="KW-1185">Reference proteome</keyword>
<reference evidence="2" key="1">
    <citation type="submission" date="2013-11" db="EMBL/GenBank/DDBJ databases">
        <title>Genome sequence of the fusiform rust pathogen reveals effectors for host alternation and coevolution with pine.</title>
        <authorList>
            <consortium name="DOE Joint Genome Institute"/>
            <person name="Smith K."/>
            <person name="Pendleton A."/>
            <person name="Kubisiak T."/>
            <person name="Anderson C."/>
            <person name="Salamov A."/>
            <person name="Aerts A."/>
            <person name="Riley R."/>
            <person name="Clum A."/>
            <person name="Lindquist E."/>
            <person name="Ence D."/>
            <person name="Campbell M."/>
            <person name="Kronenberg Z."/>
            <person name="Feau N."/>
            <person name="Dhillon B."/>
            <person name="Hamelin R."/>
            <person name="Burleigh J."/>
            <person name="Smith J."/>
            <person name="Yandell M."/>
            <person name="Nelson C."/>
            <person name="Grigoriev I."/>
            <person name="Davis J."/>
        </authorList>
    </citation>
    <scope>NUCLEOTIDE SEQUENCE</scope>
    <source>
        <strain evidence="2">G11</strain>
    </source>
</reference>
<sequence length="239" mass="26534">MITKYVWNDKKWFSTGLSFEIIHTLTQSDSPHYDTNTSRAFRSRLTSIGGALADVTAPGNCRPFLSLLLFSSTTVLNLRPTNLRPTSNSPHFTLLIRPTHQPRPGLSPVQPPPHQNSSLTPIHDDLSPFTTPTISQSGSYSSLMANSTSLRSLPTPLVCFRPSPSHHLVFRQKSLSSFSHLQAKIITHSIYRVSWLLPTLSTPAAVVDQAPPSETTWDSWKIITIIIKSEKNLVKIEIG</sequence>
<evidence type="ECO:0000256" key="1">
    <source>
        <dbReference type="SAM" id="MobiDB-lite"/>
    </source>
</evidence>